<gene>
    <name evidence="2" type="ORF">J2Z71_000488</name>
</gene>
<proteinExistence type="predicted"/>
<dbReference type="Pfam" id="PF01872">
    <property type="entry name" value="RibD_C"/>
    <property type="match status" value="1"/>
</dbReference>
<accession>A0ABS4KB17</accession>
<dbReference type="Proteomes" id="UP001519306">
    <property type="component" value="Unassembled WGS sequence"/>
</dbReference>
<organism evidence="2 3">
    <name type="scientific">Peptoniphilus stercorisuis</name>
    <dbReference type="NCBI Taxonomy" id="1436965"/>
    <lineage>
        <taxon>Bacteria</taxon>
        <taxon>Bacillati</taxon>
        <taxon>Bacillota</taxon>
        <taxon>Tissierellia</taxon>
        <taxon>Tissierellales</taxon>
        <taxon>Peptoniphilaceae</taxon>
        <taxon>Peptoniphilus</taxon>
    </lineage>
</organism>
<reference evidence="2 3" key="1">
    <citation type="submission" date="2021-03" db="EMBL/GenBank/DDBJ databases">
        <title>Genomic Encyclopedia of Type Strains, Phase IV (KMG-IV): sequencing the most valuable type-strain genomes for metagenomic binning, comparative biology and taxonomic classification.</title>
        <authorList>
            <person name="Goeker M."/>
        </authorList>
    </citation>
    <scope>NUCLEOTIDE SEQUENCE [LARGE SCALE GENOMIC DNA]</scope>
    <source>
        <strain evidence="2 3">DSM 27563</strain>
    </source>
</reference>
<dbReference type="InterPro" id="IPR024072">
    <property type="entry name" value="DHFR-like_dom_sf"/>
</dbReference>
<protein>
    <submittedName>
        <fullName evidence="2">Riboflavin biosynthesis pyrimidine reductase</fullName>
    </submittedName>
</protein>
<dbReference type="Gene3D" id="3.40.430.10">
    <property type="entry name" value="Dihydrofolate Reductase, subunit A"/>
    <property type="match status" value="1"/>
</dbReference>
<name>A0ABS4KB17_9FIRM</name>
<sequence length="55" mass="6084">MANIIMSLAISLDGYITDANGKYNWISGDGSNINTTIGRKNNFDKMIEDIDTIIM</sequence>
<dbReference type="EMBL" id="JAGGLJ010000004">
    <property type="protein sequence ID" value="MBP2024963.1"/>
    <property type="molecule type" value="Genomic_DNA"/>
</dbReference>
<feature type="domain" description="Bacterial bifunctional deaminase-reductase C-terminal" evidence="1">
    <location>
        <begin position="4"/>
        <end position="55"/>
    </location>
</feature>
<evidence type="ECO:0000259" key="1">
    <source>
        <dbReference type="Pfam" id="PF01872"/>
    </source>
</evidence>
<evidence type="ECO:0000313" key="2">
    <source>
        <dbReference type="EMBL" id="MBP2024963.1"/>
    </source>
</evidence>
<evidence type="ECO:0000313" key="3">
    <source>
        <dbReference type="Proteomes" id="UP001519306"/>
    </source>
</evidence>
<dbReference type="SUPFAM" id="SSF53597">
    <property type="entry name" value="Dihydrofolate reductase-like"/>
    <property type="match status" value="1"/>
</dbReference>
<comment type="caution">
    <text evidence="2">The sequence shown here is derived from an EMBL/GenBank/DDBJ whole genome shotgun (WGS) entry which is preliminary data.</text>
</comment>
<dbReference type="InterPro" id="IPR002734">
    <property type="entry name" value="RibDG_C"/>
</dbReference>
<keyword evidence="3" id="KW-1185">Reference proteome</keyword>